<protein>
    <submittedName>
        <fullName evidence="1">Uncharacterized protein</fullName>
    </submittedName>
</protein>
<sequence>MPVTFTPAPHHADPASYRPEGFTAQEFLSTSCRAAQNKLKEPEEVLQCAFSNITADDSPRDLTTPIKKVVPNNNGLPYNDHHALVIRPDDVWLAILSQFNFFVNANAEALRASFVAHAGKRELEIVAIGTRFSMTGLIEKNVVDPGLRHAVLMMATLKEYFAPTFHALRPDWEDILGRLEKLKEYGLETIAWYHLLHPVIARFENIEFWGRVAHFRLGGSGPSCRDGKWLGHALEMKESSTAPETLGAEQFWAAYAKPGVLKDLVFDGTPYHRLDTNKVPPGYAEVDINGDRALSSTGRDDVVRPIVGWWMVQKALVGPEAGTATTVGGGR</sequence>
<dbReference type="AlphaFoldDB" id="A0AAD7J4N8"/>
<evidence type="ECO:0000313" key="2">
    <source>
        <dbReference type="Proteomes" id="UP001215598"/>
    </source>
</evidence>
<dbReference type="InterPro" id="IPR025533">
    <property type="entry name" value="DUF4419"/>
</dbReference>
<dbReference type="EMBL" id="JARKIB010000045">
    <property type="protein sequence ID" value="KAJ7757015.1"/>
    <property type="molecule type" value="Genomic_DNA"/>
</dbReference>
<organism evidence="1 2">
    <name type="scientific">Mycena metata</name>
    <dbReference type="NCBI Taxonomy" id="1033252"/>
    <lineage>
        <taxon>Eukaryota</taxon>
        <taxon>Fungi</taxon>
        <taxon>Dikarya</taxon>
        <taxon>Basidiomycota</taxon>
        <taxon>Agaricomycotina</taxon>
        <taxon>Agaricomycetes</taxon>
        <taxon>Agaricomycetidae</taxon>
        <taxon>Agaricales</taxon>
        <taxon>Marasmiineae</taxon>
        <taxon>Mycenaceae</taxon>
        <taxon>Mycena</taxon>
    </lineage>
</organism>
<dbReference type="PANTHER" id="PTHR31252:SF11">
    <property type="entry name" value="DUF4419 DOMAIN-CONTAINING PROTEIN"/>
    <property type="match status" value="1"/>
</dbReference>
<comment type="caution">
    <text evidence="1">The sequence shown here is derived from an EMBL/GenBank/DDBJ whole genome shotgun (WGS) entry which is preliminary data.</text>
</comment>
<proteinExistence type="predicted"/>
<gene>
    <name evidence="1" type="ORF">B0H16DRAFT_1537706</name>
</gene>
<keyword evidence="2" id="KW-1185">Reference proteome</keyword>
<dbReference type="Pfam" id="PF14388">
    <property type="entry name" value="DUF4419"/>
    <property type="match status" value="1"/>
</dbReference>
<dbReference type="PANTHER" id="PTHR31252">
    <property type="entry name" value="DUF4419 DOMAIN-CONTAINING PROTEIN"/>
    <property type="match status" value="1"/>
</dbReference>
<dbReference type="Proteomes" id="UP001215598">
    <property type="component" value="Unassembled WGS sequence"/>
</dbReference>
<reference evidence="1" key="1">
    <citation type="submission" date="2023-03" db="EMBL/GenBank/DDBJ databases">
        <title>Massive genome expansion in bonnet fungi (Mycena s.s.) driven by repeated elements and novel gene families across ecological guilds.</title>
        <authorList>
            <consortium name="Lawrence Berkeley National Laboratory"/>
            <person name="Harder C.B."/>
            <person name="Miyauchi S."/>
            <person name="Viragh M."/>
            <person name="Kuo A."/>
            <person name="Thoen E."/>
            <person name="Andreopoulos B."/>
            <person name="Lu D."/>
            <person name="Skrede I."/>
            <person name="Drula E."/>
            <person name="Henrissat B."/>
            <person name="Morin E."/>
            <person name="Kohler A."/>
            <person name="Barry K."/>
            <person name="LaButti K."/>
            <person name="Morin E."/>
            <person name="Salamov A."/>
            <person name="Lipzen A."/>
            <person name="Mereny Z."/>
            <person name="Hegedus B."/>
            <person name="Baldrian P."/>
            <person name="Stursova M."/>
            <person name="Weitz H."/>
            <person name="Taylor A."/>
            <person name="Grigoriev I.V."/>
            <person name="Nagy L.G."/>
            <person name="Martin F."/>
            <person name="Kauserud H."/>
        </authorList>
    </citation>
    <scope>NUCLEOTIDE SEQUENCE</scope>
    <source>
        <strain evidence="1">CBHHK182m</strain>
    </source>
</reference>
<evidence type="ECO:0000313" key="1">
    <source>
        <dbReference type="EMBL" id="KAJ7757015.1"/>
    </source>
</evidence>
<accession>A0AAD7J4N8</accession>
<name>A0AAD7J4N8_9AGAR</name>